<feature type="domain" description="Aminoacyl-transfer RNA synthetases class-II family profile" evidence="10">
    <location>
        <begin position="132"/>
        <end position="428"/>
    </location>
</feature>
<evidence type="ECO:0000259" key="10">
    <source>
        <dbReference type="PROSITE" id="PS50862"/>
    </source>
</evidence>
<feature type="binding site" evidence="9">
    <location>
        <position position="351"/>
    </location>
    <ligand>
        <name>ATP</name>
        <dbReference type="ChEBI" id="CHEBI:30616"/>
    </ligand>
</feature>
<comment type="subunit">
    <text evidence="9">Homodimer.</text>
</comment>
<feature type="binding site" evidence="9">
    <location>
        <position position="351"/>
    </location>
    <ligand>
        <name>Mg(2+)</name>
        <dbReference type="ChEBI" id="CHEBI:18420"/>
        <label>2</label>
    </ligand>
</feature>
<keyword evidence="3 9" id="KW-0963">Cytoplasm</keyword>
<dbReference type="PANTHER" id="PTHR43450">
    <property type="entry name" value="ASPARTYL-TRNA SYNTHETASE"/>
    <property type="match status" value="1"/>
</dbReference>
<dbReference type="PANTHER" id="PTHR43450:SF1">
    <property type="entry name" value="ASPARTATE--TRNA LIGASE, CYTOPLASMIC"/>
    <property type="match status" value="1"/>
</dbReference>
<dbReference type="GO" id="GO:0003723">
    <property type="term" value="F:RNA binding"/>
    <property type="evidence" value="ECO:0007669"/>
    <property type="project" value="TreeGrafter"/>
</dbReference>
<accession>A0A2K5ARW5</accession>
<dbReference type="NCBIfam" id="TIGR00458">
    <property type="entry name" value="aspS_nondisc"/>
    <property type="match status" value="1"/>
</dbReference>
<evidence type="ECO:0000313" key="11">
    <source>
        <dbReference type="EMBL" id="SPC34398.1"/>
    </source>
</evidence>
<evidence type="ECO:0000256" key="5">
    <source>
        <dbReference type="ARBA" id="ARBA00022741"/>
    </source>
</evidence>
<dbReference type="RefSeq" id="WP_103286940.1">
    <property type="nucleotide sequence ID" value="NZ_LT981265.1"/>
</dbReference>
<dbReference type="InterPro" id="IPR004364">
    <property type="entry name" value="Aa-tRNA-synt_II"/>
</dbReference>
<comment type="subcellular location">
    <subcellularLocation>
        <location evidence="1 9">Cytoplasm</location>
    </subcellularLocation>
</comment>
<keyword evidence="7 9" id="KW-0648">Protein biosynthesis</keyword>
<evidence type="ECO:0000256" key="2">
    <source>
        <dbReference type="ARBA" id="ARBA00005312"/>
    </source>
</evidence>
<keyword evidence="9" id="KW-0479">Metal-binding</keyword>
<gene>
    <name evidence="9 11" type="primary">aspS</name>
    <name evidence="11" type="ORF">NCAV_1231</name>
</gene>
<dbReference type="InterPro" id="IPR004365">
    <property type="entry name" value="NA-bd_OB_tRNA"/>
</dbReference>
<dbReference type="GO" id="GO:0017101">
    <property type="term" value="C:aminoacyl-tRNA synthetase multienzyme complex"/>
    <property type="evidence" value="ECO:0007669"/>
    <property type="project" value="TreeGrafter"/>
</dbReference>
<dbReference type="GO" id="GO:0005829">
    <property type="term" value="C:cytosol"/>
    <property type="evidence" value="ECO:0007669"/>
    <property type="project" value="TreeGrafter"/>
</dbReference>
<dbReference type="AlphaFoldDB" id="A0A2K5ARW5"/>
<dbReference type="Proteomes" id="UP000236248">
    <property type="component" value="Chromosome NCAV"/>
</dbReference>
<evidence type="ECO:0000256" key="1">
    <source>
        <dbReference type="ARBA" id="ARBA00004496"/>
    </source>
</evidence>
<feature type="binding site" evidence="9">
    <location>
        <position position="165"/>
    </location>
    <ligand>
        <name>L-aspartate</name>
        <dbReference type="ChEBI" id="CHEBI:29991"/>
    </ligand>
</feature>
<dbReference type="Pfam" id="PF00152">
    <property type="entry name" value="tRNA-synt_2"/>
    <property type="match status" value="1"/>
</dbReference>
<comment type="cofactor">
    <cofactor evidence="9">
        <name>Mg(2+)</name>
        <dbReference type="ChEBI" id="CHEBI:18420"/>
    </cofactor>
    <text evidence="9">Binds 3 Mg(2+) cations per subunit. The strongest magnesium site (Mg1) is bound to the beta- and gamma-phosphates of ATP and four water molecules complete its coordination sphere.</text>
</comment>
<feature type="binding site" evidence="9">
    <location>
        <position position="209"/>
    </location>
    <ligand>
        <name>L-aspartate</name>
        <dbReference type="ChEBI" id="CHEBI:29991"/>
    </ligand>
</feature>
<feature type="binding site" evidence="9">
    <location>
        <position position="354"/>
    </location>
    <ligand>
        <name>L-aspartate</name>
        <dbReference type="ChEBI" id="CHEBI:29991"/>
    </ligand>
</feature>
<feature type="binding site" evidence="9">
    <location>
        <begin position="399"/>
        <end position="402"/>
    </location>
    <ligand>
        <name>ATP</name>
        <dbReference type="ChEBI" id="CHEBI:30616"/>
    </ligand>
</feature>
<evidence type="ECO:0000256" key="4">
    <source>
        <dbReference type="ARBA" id="ARBA00022598"/>
    </source>
</evidence>
<dbReference type="SUPFAM" id="SSF50249">
    <property type="entry name" value="Nucleic acid-binding proteins"/>
    <property type="match status" value="1"/>
</dbReference>
<keyword evidence="12" id="KW-1185">Reference proteome</keyword>
<dbReference type="Pfam" id="PF01336">
    <property type="entry name" value="tRNA_anti-codon"/>
    <property type="match status" value="1"/>
</dbReference>
<comment type="caution">
    <text evidence="9">Lacks conserved residue(s) required for the propagation of feature annotation.</text>
</comment>
<evidence type="ECO:0000256" key="8">
    <source>
        <dbReference type="ARBA" id="ARBA00023146"/>
    </source>
</evidence>
<dbReference type="GO" id="GO:0006422">
    <property type="term" value="P:aspartyl-tRNA aminoacylation"/>
    <property type="evidence" value="ECO:0007669"/>
    <property type="project" value="UniProtKB-UniRule"/>
</dbReference>
<evidence type="ECO:0000256" key="7">
    <source>
        <dbReference type="ARBA" id="ARBA00022917"/>
    </source>
</evidence>
<dbReference type="NCBIfam" id="NF003483">
    <property type="entry name" value="PRK05159.1"/>
    <property type="match status" value="1"/>
</dbReference>
<keyword evidence="8 9" id="KW-0030">Aminoacyl-tRNA synthetase</keyword>
<evidence type="ECO:0000313" key="12">
    <source>
        <dbReference type="Proteomes" id="UP000236248"/>
    </source>
</evidence>
<protein>
    <recommendedName>
        <fullName evidence="9">Aspartate--tRNA ligase</fullName>
        <ecNumber evidence="9">6.1.1.12</ecNumber>
    </recommendedName>
    <alternativeName>
        <fullName evidence="9">Aspartyl-tRNA synthetase</fullName>
        <shortName evidence="9">AspRS</shortName>
    </alternativeName>
</protein>
<dbReference type="CDD" id="cd00776">
    <property type="entry name" value="AsxRS_core"/>
    <property type="match status" value="1"/>
</dbReference>
<dbReference type="HAMAP" id="MF_02075">
    <property type="entry name" value="Asp_tRNA_synth_type2"/>
    <property type="match status" value="1"/>
</dbReference>
<sequence length="428" mass="48797">MERIYANQLDESMLGREVEVAGWIEDIRELGAINFIIVRDVTGGIQVIADPSMLVSNGIKITRQSSVKVKGRVQRSRSVNYPFEVKAESIQAYSIAKHPLPIDPTGRVNASLDARLDARALDLRNPSVAAIFKLRHHTLQIIRRVLVEKGFIEVNTPKIIGSASEGGANLFKFSYFNNRQAYLAQSPQLYKEQLTLALDRVFEIASYYRAEKSHTTRHLNEFVSVDVEAAYMDADDVMRVAEELIVEVFKELKSKCSKELDLVGSNIDVPSLPFPRMSYVQVVEMLKKEHGMNIEVGDDLGDHALRLLGESMKGFYFIVDWPTNLKPFYIHERDDDPRFSYSFDLQYGALELASGGKRQHDASRLRKRLVEQGLDPEDFRDHLKVFEWGMPPHAGWGLGLDRLMMVICNVKNVREVVLYPRDTERLRP</sequence>
<evidence type="ECO:0000256" key="3">
    <source>
        <dbReference type="ARBA" id="ARBA00022490"/>
    </source>
</evidence>
<feature type="binding site" evidence="9">
    <location>
        <begin position="217"/>
        <end position="219"/>
    </location>
    <ligand>
        <name>ATP</name>
        <dbReference type="ChEBI" id="CHEBI:30616"/>
    </ligand>
</feature>
<reference evidence="12" key="1">
    <citation type="submission" date="2018-01" db="EMBL/GenBank/DDBJ databases">
        <authorList>
            <person name="Kerou L M."/>
        </authorList>
    </citation>
    <scope>NUCLEOTIDE SEQUENCE [LARGE SCALE GENOMIC DNA]</scope>
    <source>
        <strain evidence="12">SCU2</strain>
    </source>
</reference>
<dbReference type="GeneID" id="41595235"/>
<keyword evidence="9" id="KW-0460">Magnesium</keyword>
<dbReference type="InterPro" id="IPR006195">
    <property type="entry name" value="aa-tRNA-synth_II"/>
</dbReference>
<name>A0A2K5ARW5_9ARCH</name>
<dbReference type="PRINTS" id="PR01042">
    <property type="entry name" value="TRNASYNTHASP"/>
</dbReference>
<dbReference type="Gene3D" id="2.40.50.140">
    <property type="entry name" value="Nucleic acid-binding proteins"/>
    <property type="match status" value="1"/>
</dbReference>
<dbReference type="PROSITE" id="PS50862">
    <property type="entry name" value="AA_TRNA_LIGASE_II"/>
    <property type="match status" value="1"/>
</dbReference>
<keyword evidence="5 9" id="KW-0547">Nucleotide-binding</keyword>
<organism evidence="11 12">
    <name type="scientific">Candidatus Nitrosocaldus cavascurensis</name>
    <dbReference type="NCBI Taxonomy" id="2058097"/>
    <lineage>
        <taxon>Archaea</taxon>
        <taxon>Nitrososphaerota</taxon>
        <taxon>Nitrososphaeria</taxon>
        <taxon>Candidatus Nitrosocaldales</taxon>
        <taxon>Candidatus Nitrosocaldaceae</taxon>
        <taxon>Candidatus Nitrosocaldus</taxon>
    </lineage>
</organism>
<comment type="function">
    <text evidence="9">Catalyzes the attachment of L-aspartate to tRNA(Asp) in a two-step reaction: L-aspartate is first activated by ATP to form Asp-AMP and then transferred to the acceptor end of tRNA(Asp).</text>
</comment>
<dbReference type="EMBL" id="LT981265">
    <property type="protein sequence ID" value="SPC34398.1"/>
    <property type="molecule type" value="Genomic_DNA"/>
</dbReference>
<keyword evidence="4 9" id="KW-0436">Ligase</keyword>
<dbReference type="InterPro" id="IPR012340">
    <property type="entry name" value="NA-bd_OB-fold"/>
</dbReference>
<dbReference type="InterPro" id="IPR002312">
    <property type="entry name" value="Asp/Asn-tRNA-synth_IIb"/>
</dbReference>
<dbReference type="KEGG" id="ncv:NCAV_1231"/>
<dbReference type="InterPro" id="IPR045864">
    <property type="entry name" value="aa-tRNA-synth_II/BPL/LPL"/>
</dbReference>
<feature type="binding site" evidence="9">
    <location>
        <position position="358"/>
    </location>
    <ligand>
        <name>L-aspartate</name>
        <dbReference type="ChEBI" id="CHEBI:29991"/>
    </ligand>
</feature>
<evidence type="ECO:0000256" key="6">
    <source>
        <dbReference type="ARBA" id="ARBA00022840"/>
    </source>
</evidence>
<comment type="similarity">
    <text evidence="2 9">Belongs to the class-II aminoacyl-tRNA synthetase family. Type 2 subfamily.</text>
</comment>
<feature type="binding site" evidence="9">
    <location>
        <begin position="209"/>
        <end position="211"/>
    </location>
    <ligand>
        <name>ATP</name>
        <dbReference type="ChEBI" id="CHEBI:30616"/>
    </ligand>
</feature>
<dbReference type="FunFam" id="3.30.930.10:FF:000038">
    <property type="entry name" value="Aspartate--tRNA ligase"/>
    <property type="match status" value="1"/>
</dbReference>
<dbReference type="InterPro" id="IPR004523">
    <property type="entry name" value="Asp-tRNA_synthase_2"/>
</dbReference>
<feature type="binding site" evidence="9">
    <location>
        <position position="351"/>
    </location>
    <ligand>
        <name>Mg(2+)</name>
        <dbReference type="ChEBI" id="CHEBI:18420"/>
        <label>3</label>
    </ligand>
</feature>
<dbReference type="Gene3D" id="3.30.930.10">
    <property type="entry name" value="Bira Bifunctional Protein, Domain 2"/>
    <property type="match status" value="1"/>
</dbReference>
<dbReference type="GO" id="GO:0004815">
    <property type="term" value="F:aspartate-tRNA ligase activity"/>
    <property type="evidence" value="ECO:0007669"/>
    <property type="project" value="UniProtKB-UniRule"/>
</dbReference>
<dbReference type="GO" id="GO:0005524">
    <property type="term" value="F:ATP binding"/>
    <property type="evidence" value="ECO:0007669"/>
    <property type="project" value="UniProtKB-UniRule"/>
</dbReference>
<evidence type="ECO:0000256" key="9">
    <source>
        <dbReference type="HAMAP-Rule" id="MF_02075"/>
    </source>
</evidence>
<proteinExistence type="inferred from homology"/>
<dbReference type="GO" id="GO:0000287">
    <property type="term" value="F:magnesium ion binding"/>
    <property type="evidence" value="ECO:0007669"/>
    <property type="project" value="UniProtKB-UniRule"/>
</dbReference>
<keyword evidence="6 9" id="KW-0067">ATP-binding</keyword>
<feature type="binding site" evidence="9">
    <location>
        <position position="354"/>
    </location>
    <ligand>
        <name>Mg(2+)</name>
        <dbReference type="ChEBI" id="CHEBI:18420"/>
        <label>2</label>
    </ligand>
</feature>
<comment type="catalytic activity">
    <reaction evidence="9">
        <text>tRNA(Asp) + L-aspartate + ATP = L-aspartyl-tRNA(Asp) + AMP + diphosphate</text>
        <dbReference type="Rhea" id="RHEA:19649"/>
        <dbReference type="Rhea" id="RHEA-COMP:9660"/>
        <dbReference type="Rhea" id="RHEA-COMP:9678"/>
        <dbReference type="ChEBI" id="CHEBI:29991"/>
        <dbReference type="ChEBI" id="CHEBI:30616"/>
        <dbReference type="ChEBI" id="CHEBI:33019"/>
        <dbReference type="ChEBI" id="CHEBI:78442"/>
        <dbReference type="ChEBI" id="CHEBI:78516"/>
        <dbReference type="ChEBI" id="CHEBI:456215"/>
        <dbReference type="EC" id="6.1.1.12"/>
    </reaction>
</comment>
<dbReference type="SUPFAM" id="SSF55681">
    <property type="entry name" value="Class II aaRS and biotin synthetases"/>
    <property type="match status" value="1"/>
</dbReference>
<feature type="region of interest" description="Aspartate" evidence="9">
    <location>
        <begin position="188"/>
        <end position="191"/>
    </location>
</feature>
<dbReference type="EC" id="6.1.1.12" evidence="9"/>